<comment type="similarity">
    <text evidence="1 4">Belongs to the cytochrome P450 family.</text>
</comment>
<dbReference type="InterPro" id="IPR017972">
    <property type="entry name" value="Cyt_P450_CS"/>
</dbReference>
<keyword evidence="4" id="KW-0479">Metal-binding</keyword>
<dbReference type="InterPro" id="IPR001128">
    <property type="entry name" value="Cyt_P450"/>
</dbReference>
<gene>
    <name evidence="5" type="ORF">SAMN02745910_01804</name>
</gene>
<dbReference type="Pfam" id="PF00067">
    <property type="entry name" value="p450"/>
    <property type="match status" value="1"/>
</dbReference>
<keyword evidence="4" id="KW-0560">Oxidoreductase</keyword>
<protein>
    <submittedName>
        <fullName evidence="5">Cytochrome P450</fullName>
    </submittedName>
</protein>
<dbReference type="InterPro" id="IPR002397">
    <property type="entry name" value="Cyt_P450_B"/>
</dbReference>
<name>A0A1I5Z3L4_9BACI</name>
<evidence type="ECO:0000256" key="1">
    <source>
        <dbReference type="ARBA" id="ARBA00010617"/>
    </source>
</evidence>
<evidence type="ECO:0000256" key="3">
    <source>
        <dbReference type="ARBA" id="ARBA00023033"/>
    </source>
</evidence>
<keyword evidence="4" id="KW-0408">Iron</keyword>
<dbReference type="EMBL" id="FOXX01000003">
    <property type="protein sequence ID" value="SFQ51059.1"/>
    <property type="molecule type" value="Genomic_DNA"/>
</dbReference>
<dbReference type="PROSITE" id="PS00086">
    <property type="entry name" value="CYTOCHROME_P450"/>
    <property type="match status" value="1"/>
</dbReference>
<dbReference type="CDD" id="cd11032">
    <property type="entry name" value="P450_EryK-like"/>
    <property type="match status" value="1"/>
</dbReference>
<dbReference type="Proteomes" id="UP000182762">
    <property type="component" value="Unassembled WGS sequence"/>
</dbReference>
<dbReference type="PANTHER" id="PTHR46696">
    <property type="entry name" value="P450, PUTATIVE (EUROFUNG)-RELATED"/>
    <property type="match status" value="1"/>
</dbReference>
<organism evidence="5 6">
    <name type="scientific">Priestia endophytica DSM 13796</name>
    <dbReference type="NCBI Taxonomy" id="1121089"/>
    <lineage>
        <taxon>Bacteria</taxon>
        <taxon>Bacillati</taxon>
        <taxon>Bacillota</taxon>
        <taxon>Bacilli</taxon>
        <taxon>Bacillales</taxon>
        <taxon>Bacillaceae</taxon>
        <taxon>Priestia</taxon>
    </lineage>
</organism>
<keyword evidence="6" id="KW-1185">Reference proteome</keyword>
<keyword evidence="3 4" id="KW-0503">Monooxygenase</keyword>
<dbReference type="PRINTS" id="PR00359">
    <property type="entry name" value="BP450"/>
</dbReference>
<reference evidence="5 6" key="1">
    <citation type="submission" date="2016-10" db="EMBL/GenBank/DDBJ databases">
        <authorList>
            <person name="Varghese N."/>
            <person name="Submissions S."/>
        </authorList>
    </citation>
    <scope>NUCLEOTIDE SEQUENCE [LARGE SCALE GENOMIC DNA]</scope>
    <source>
        <strain evidence="5 6">DSM 13796</strain>
    </source>
</reference>
<comment type="caution">
    <text evidence="5">The sequence shown here is derived from an EMBL/GenBank/DDBJ whole genome shotgun (WGS) entry which is preliminary data.</text>
</comment>
<evidence type="ECO:0000256" key="4">
    <source>
        <dbReference type="RuleBase" id="RU000461"/>
    </source>
</evidence>
<evidence type="ECO:0000313" key="6">
    <source>
        <dbReference type="Proteomes" id="UP000182762"/>
    </source>
</evidence>
<keyword evidence="2 4" id="KW-0349">Heme</keyword>
<dbReference type="GeneID" id="93710493"/>
<dbReference type="PANTHER" id="PTHR46696:SF1">
    <property type="entry name" value="CYTOCHROME P450 YJIB-RELATED"/>
    <property type="match status" value="1"/>
</dbReference>
<evidence type="ECO:0000313" key="5">
    <source>
        <dbReference type="EMBL" id="SFQ51059.1"/>
    </source>
</evidence>
<dbReference type="InterPro" id="IPR036396">
    <property type="entry name" value="Cyt_P450_sf"/>
</dbReference>
<accession>A0A1I5Z3L4</accession>
<dbReference type="Gene3D" id="1.10.630.10">
    <property type="entry name" value="Cytochrome P450"/>
    <property type="match status" value="1"/>
</dbReference>
<sequence>MKQNTAGFFSRHTFSTPEENWNGRFEWYDKMRKTSPITYNEEEKCWDIFLYEDIEAIIKNKEVFSSQRPVQQGEPNILSLDPPRHTQLRSLVSKAFTPRELNLWKPRIEQITENLIDDMKGKTTFDLIKDLAYPLPVMVIADILGVPEEDMGDFKRWSDLLVAGPEDSSAEALQRLQKLRTQSITEMDTYFEEIIKYKRTHPKEDIISILIDAEIEGQKLTDGEIVSFCRLLLAAGNETTTNLIGNTLYGLLEEPSHYQEIQQNPEHITLAIEEGLRYRSPVQALHRIAKEDKEIRGQNIRKGDSVTLWIGSANRDENKFENADQFIINRKPNPHLSFGKGIHFCLGAPLARMEGQIAFEQLTKEFSKVCIPHNFELLPIQSAFVFGLKEFPLEVQEH</sequence>
<evidence type="ECO:0000256" key="2">
    <source>
        <dbReference type="ARBA" id="ARBA00022617"/>
    </source>
</evidence>
<proteinExistence type="inferred from homology"/>
<dbReference type="SUPFAM" id="SSF48264">
    <property type="entry name" value="Cytochrome P450"/>
    <property type="match status" value="1"/>
</dbReference>
<dbReference type="RefSeq" id="WP_061805005.1">
    <property type="nucleotide sequence ID" value="NZ_FOXX01000003.1"/>
</dbReference>